<evidence type="ECO:0000313" key="2">
    <source>
        <dbReference type="EMBL" id="EKC65027.1"/>
    </source>
</evidence>
<name>K1SWL8_9ZZZZ</name>
<sequence>MDPLDTLAGDARKAYLKEQERKARAAAKAAKEKARKAELDEIAERRQQKATAKLMAQKEREEKRLEARRLKAESKLRARQARAARKGKTVPVDSTALQEIDSLLEKNAVEQDSLIRLATDSLTADSLSLLTADSLDVEQPEAPRDSIYRLLKGYRDVRIYRSDFQSVCDSMTSISTDSTIHLYINPVLWNQSNQVTSDVMDIYTERQQLARAEFVGSPMMVAQLDTTHYNQVAGKEMTSYFRNNEIYRNDVNGNAQTI</sequence>
<keyword evidence="1" id="KW-0175">Coiled coil</keyword>
<evidence type="ECO:0000256" key="1">
    <source>
        <dbReference type="SAM" id="Coils"/>
    </source>
</evidence>
<feature type="coiled-coil region" evidence="1">
    <location>
        <begin position="16"/>
        <end position="75"/>
    </location>
</feature>
<dbReference type="EMBL" id="AJWY01007087">
    <property type="protein sequence ID" value="EKC65027.1"/>
    <property type="molecule type" value="Genomic_DNA"/>
</dbReference>
<protein>
    <submittedName>
        <fullName evidence="2">Uncharacterized protein</fullName>
    </submittedName>
</protein>
<accession>K1SWL8</accession>
<comment type="caution">
    <text evidence="2">The sequence shown here is derived from an EMBL/GenBank/DDBJ whole genome shotgun (WGS) entry which is preliminary data.</text>
</comment>
<organism evidence="2">
    <name type="scientific">human gut metagenome</name>
    <dbReference type="NCBI Taxonomy" id="408170"/>
    <lineage>
        <taxon>unclassified sequences</taxon>
        <taxon>metagenomes</taxon>
        <taxon>organismal metagenomes</taxon>
    </lineage>
</organism>
<feature type="non-terminal residue" evidence="2">
    <location>
        <position position="258"/>
    </location>
</feature>
<proteinExistence type="predicted"/>
<reference evidence="2" key="1">
    <citation type="journal article" date="2013" name="Environ. Microbiol.">
        <title>Microbiota from the distal guts of lean and obese adolescents exhibit partial functional redundancy besides clear differences in community structure.</title>
        <authorList>
            <person name="Ferrer M."/>
            <person name="Ruiz A."/>
            <person name="Lanza F."/>
            <person name="Haange S.B."/>
            <person name="Oberbach A."/>
            <person name="Till H."/>
            <person name="Bargiela R."/>
            <person name="Campoy C."/>
            <person name="Segura M.T."/>
            <person name="Richter M."/>
            <person name="von Bergen M."/>
            <person name="Seifert J."/>
            <person name="Suarez A."/>
        </authorList>
    </citation>
    <scope>NUCLEOTIDE SEQUENCE</scope>
</reference>
<dbReference type="AlphaFoldDB" id="K1SWL8"/>
<gene>
    <name evidence="2" type="ORF">LEA_10547</name>
</gene>